<proteinExistence type="predicted"/>
<feature type="region of interest" description="Disordered" evidence="1">
    <location>
        <begin position="372"/>
        <end position="397"/>
    </location>
</feature>
<sequence>MTPTGSNTPINTPTGTESMDDTAGSSVEPPPAQGSQSTSTSEEPGAHVSLPCDPLNTRQGCYIPSPFLSGTLPRVIHSTQTDIQARKQRSEEILNRMTTRIEFAKYKIERGWAELPFAMVEYLTFGPFAADRLARFEAQAKRRKAYDDHEPGSDDEGVARNAQLQTSANNFNFGTSEASTSRIGRTPNGSIGTSYAAPKISVAEEDQLYDVRMREDAPWTSSMSMKARGKRKASPWEDPPRQRMRVTSPDHGDGEAFASGSNNISYTIVPTHQLPNEEEESLPQSYVDDPRDIPTDPESEDLDPDADERKPFIEGSSFWQRVDVTSNSNDNPSEDILRNGPPVSPHGSAAASTATLALPLSSAASTANLLAPWGSSQGRGGTGEMFADEGRGTKTRDLNGVMLGEHATFSALPPPPPLEFD</sequence>
<reference evidence="3" key="1">
    <citation type="submission" date="2016-10" db="EMBL/GenBank/DDBJ databases">
        <authorList>
            <person name="Jeantristanb JTB J.-T."/>
            <person name="Ricardo R."/>
        </authorList>
    </citation>
    <scope>NUCLEOTIDE SEQUENCE [LARGE SCALE GENOMIC DNA]</scope>
</reference>
<feature type="compositionally biased region" description="Polar residues" evidence="1">
    <location>
        <begin position="33"/>
        <end position="42"/>
    </location>
</feature>
<feature type="compositionally biased region" description="Polar residues" evidence="1">
    <location>
        <begin position="1"/>
        <end position="17"/>
    </location>
</feature>
<evidence type="ECO:0000256" key="1">
    <source>
        <dbReference type="SAM" id="MobiDB-lite"/>
    </source>
</evidence>
<feature type="compositionally biased region" description="Polar residues" evidence="1">
    <location>
        <begin position="166"/>
        <end position="193"/>
    </location>
</feature>
<gene>
    <name evidence="2" type="ORF">BZ3500_MVSOF-1268-A1-R1_CHR2-1G04631</name>
</gene>
<feature type="compositionally biased region" description="Acidic residues" evidence="1">
    <location>
        <begin position="295"/>
        <end position="306"/>
    </location>
</feature>
<keyword evidence="3" id="KW-1185">Reference proteome</keyword>
<organism evidence="2 3">
    <name type="scientific">Microbotryum saponariae</name>
    <dbReference type="NCBI Taxonomy" id="289078"/>
    <lineage>
        <taxon>Eukaryota</taxon>
        <taxon>Fungi</taxon>
        <taxon>Dikarya</taxon>
        <taxon>Basidiomycota</taxon>
        <taxon>Pucciniomycotina</taxon>
        <taxon>Microbotryomycetes</taxon>
        <taxon>Microbotryales</taxon>
        <taxon>Microbotryaceae</taxon>
        <taxon>Microbotryum</taxon>
    </lineage>
</organism>
<accession>A0A2X0L0H4</accession>
<feature type="region of interest" description="Disordered" evidence="1">
    <location>
        <begin position="218"/>
        <end position="262"/>
    </location>
</feature>
<dbReference type="Proteomes" id="UP000249723">
    <property type="component" value="Unassembled WGS sequence"/>
</dbReference>
<dbReference type="OrthoDB" id="2535459at2759"/>
<evidence type="ECO:0000313" key="2">
    <source>
        <dbReference type="EMBL" id="SCZ88778.1"/>
    </source>
</evidence>
<feature type="compositionally biased region" description="Polar residues" evidence="1">
    <location>
        <begin position="317"/>
        <end position="331"/>
    </location>
</feature>
<name>A0A2X0L0H4_9BASI</name>
<dbReference type="AlphaFoldDB" id="A0A2X0L0H4"/>
<feature type="region of interest" description="Disordered" evidence="1">
    <location>
        <begin position="274"/>
        <end position="350"/>
    </location>
</feature>
<feature type="compositionally biased region" description="Basic and acidic residues" evidence="1">
    <location>
        <begin position="388"/>
        <end position="397"/>
    </location>
</feature>
<feature type="region of interest" description="Disordered" evidence="1">
    <location>
        <begin position="1"/>
        <end position="52"/>
    </location>
</feature>
<protein>
    <submittedName>
        <fullName evidence="2">BZ3500_MvSof-1268-A1-R1_Chr2-1g04631 protein</fullName>
    </submittedName>
</protein>
<evidence type="ECO:0000313" key="3">
    <source>
        <dbReference type="Proteomes" id="UP000249723"/>
    </source>
</evidence>
<feature type="region of interest" description="Disordered" evidence="1">
    <location>
        <begin position="166"/>
        <end position="194"/>
    </location>
</feature>
<dbReference type="EMBL" id="FMWP01000012">
    <property type="protein sequence ID" value="SCZ88778.1"/>
    <property type="molecule type" value="Genomic_DNA"/>
</dbReference>